<dbReference type="CDD" id="cd12107">
    <property type="entry name" value="Hemerythrin"/>
    <property type="match status" value="1"/>
</dbReference>
<comment type="similarity">
    <text evidence="1">Belongs to the hemerythrin family.</text>
</comment>
<evidence type="ECO:0000313" key="5">
    <source>
        <dbReference type="EMBL" id="TCS87583.1"/>
    </source>
</evidence>
<evidence type="ECO:0000256" key="2">
    <source>
        <dbReference type="ARBA" id="ARBA00022723"/>
    </source>
</evidence>
<dbReference type="InterPro" id="IPR016131">
    <property type="entry name" value="Haemerythrin_Fe_BS"/>
</dbReference>
<keyword evidence="2" id="KW-0479">Metal-binding</keyword>
<evidence type="ECO:0000256" key="3">
    <source>
        <dbReference type="ARBA" id="ARBA00023004"/>
    </source>
</evidence>
<dbReference type="InterPro" id="IPR012827">
    <property type="entry name" value="Hemerythrin_metal-bd"/>
</dbReference>
<dbReference type="AlphaFoldDB" id="A0A4R3KRZ8"/>
<dbReference type="InterPro" id="IPR050669">
    <property type="entry name" value="Hemerythrin"/>
</dbReference>
<dbReference type="Proteomes" id="UP000294567">
    <property type="component" value="Unassembled WGS sequence"/>
</dbReference>
<reference evidence="5 6" key="1">
    <citation type="submission" date="2019-03" db="EMBL/GenBank/DDBJ databases">
        <title>Genomic Encyclopedia of Type Strains, Phase IV (KMG-IV): sequencing the most valuable type-strain genomes for metagenomic binning, comparative biology and taxonomic classification.</title>
        <authorList>
            <person name="Goeker M."/>
        </authorList>
    </citation>
    <scope>NUCLEOTIDE SEQUENCE [LARGE SCALE GENOMIC DNA]</scope>
    <source>
        <strain evidence="5 6">DSM 26752</strain>
    </source>
</reference>
<keyword evidence="6" id="KW-1185">Reference proteome</keyword>
<organism evidence="5 6">
    <name type="scientific">Keratinibaculum paraultunense</name>
    <dbReference type="NCBI Taxonomy" id="1278232"/>
    <lineage>
        <taxon>Bacteria</taxon>
        <taxon>Bacillati</taxon>
        <taxon>Bacillota</taxon>
        <taxon>Tissierellia</taxon>
        <taxon>Tissierellales</taxon>
        <taxon>Tepidimicrobiaceae</taxon>
        <taxon>Keratinibaculum</taxon>
    </lineage>
</organism>
<dbReference type="PANTHER" id="PTHR37164:SF1">
    <property type="entry name" value="BACTERIOHEMERYTHRIN"/>
    <property type="match status" value="1"/>
</dbReference>
<dbReference type="InterPro" id="IPR012312">
    <property type="entry name" value="Hemerythrin-like"/>
</dbReference>
<accession>A0A4R3KRZ8</accession>
<dbReference type="InterPro" id="IPR035938">
    <property type="entry name" value="Hemerythrin-like_sf"/>
</dbReference>
<evidence type="ECO:0000256" key="1">
    <source>
        <dbReference type="ARBA" id="ARBA00010587"/>
    </source>
</evidence>
<dbReference type="SUPFAM" id="SSF47188">
    <property type="entry name" value="Hemerythrin-like"/>
    <property type="match status" value="1"/>
</dbReference>
<dbReference type="RefSeq" id="WP_132028544.1">
    <property type="nucleotide sequence ID" value="NZ_CP068564.1"/>
</dbReference>
<protein>
    <submittedName>
        <fullName evidence="5">Hemerythrin</fullName>
    </submittedName>
</protein>
<feature type="domain" description="Hemerythrin-like" evidence="4">
    <location>
        <begin position="12"/>
        <end position="129"/>
    </location>
</feature>
<dbReference type="NCBIfam" id="NF033749">
    <property type="entry name" value="bact_hemeryth"/>
    <property type="match status" value="1"/>
</dbReference>
<dbReference type="OrthoDB" id="9797092at2"/>
<comment type="caution">
    <text evidence="5">The sequence shown here is derived from an EMBL/GenBank/DDBJ whole genome shotgun (WGS) entry which is preliminary data.</text>
</comment>
<dbReference type="Pfam" id="PF01814">
    <property type="entry name" value="Hemerythrin"/>
    <property type="match status" value="1"/>
</dbReference>
<name>A0A4R3KRZ8_9FIRM</name>
<gene>
    <name evidence="5" type="ORF">EDD65_11017</name>
</gene>
<keyword evidence="3" id="KW-0408">Iron</keyword>
<sequence>MFKWRDDFSVNIKSIDDQHKELFRIGNNLYDIVSLKDGIDRYDEIMEALYSMRDYAIYHFQYEEELMEQNGYPDYAKHKREHDAFISKVKSVDEEKVDEKQEQVGMDLVIFIANWIENHILRTDMKYKNYLNNKGIF</sequence>
<evidence type="ECO:0000313" key="6">
    <source>
        <dbReference type="Proteomes" id="UP000294567"/>
    </source>
</evidence>
<evidence type="ECO:0000259" key="4">
    <source>
        <dbReference type="Pfam" id="PF01814"/>
    </source>
</evidence>
<dbReference type="Gene3D" id="1.20.120.50">
    <property type="entry name" value="Hemerythrin-like"/>
    <property type="match status" value="1"/>
</dbReference>
<dbReference type="NCBIfam" id="TIGR02481">
    <property type="entry name" value="hemeryth_dom"/>
    <property type="match status" value="1"/>
</dbReference>
<dbReference type="PROSITE" id="PS00550">
    <property type="entry name" value="HEMERYTHRINS"/>
    <property type="match status" value="1"/>
</dbReference>
<dbReference type="EMBL" id="SMAE01000010">
    <property type="protein sequence ID" value="TCS87583.1"/>
    <property type="molecule type" value="Genomic_DNA"/>
</dbReference>
<dbReference type="PANTHER" id="PTHR37164">
    <property type="entry name" value="BACTERIOHEMERYTHRIN"/>
    <property type="match status" value="1"/>
</dbReference>
<proteinExistence type="inferred from homology"/>
<dbReference type="GO" id="GO:0046872">
    <property type="term" value="F:metal ion binding"/>
    <property type="evidence" value="ECO:0007669"/>
    <property type="project" value="UniProtKB-KW"/>
</dbReference>